<protein>
    <submittedName>
        <fullName evidence="1">Uncharacterized protein</fullName>
    </submittedName>
</protein>
<evidence type="ECO:0000313" key="1">
    <source>
        <dbReference type="EMBL" id="VFQ43904.1"/>
    </source>
</evidence>
<reference evidence="1 2" key="1">
    <citation type="submission" date="2019-03" db="EMBL/GenBank/DDBJ databases">
        <authorList>
            <person name="Nijsse B."/>
        </authorList>
    </citation>
    <scope>NUCLEOTIDE SEQUENCE [LARGE SCALE GENOMIC DNA]</scope>
    <source>
        <strain evidence="1">Desulfoluna butyratoxydans MSL71</strain>
    </source>
</reference>
<proteinExistence type="predicted"/>
<accession>A0A4U8YKL0</accession>
<organism evidence="1 2">
    <name type="scientific">Desulfoluna butyratoxydans</name>
    <dbReference type="NCBI Taxonomy" id="231438"/>
    <lineage>
        <taxon>Bacteria</taxon>
        <taxon>Pseudomonadati</taxon>
        <taxon>Thermodesulfobacteriota</taxon>
        <taxon>Desulfobacteria</taxon>
        <taxon>Desulfobacterales</taxon>
        <taxon>Desulfolunaceae</taxon>
        <taxon>Desulfoluna</taxon>
    </lineage>
</organism>
<sequence length="185" mass="20944">MAPGGLSRLYPASFFAQPGYFTSRVHPYSRHQSCRCSGLPQSSDNAEDGCTRLARRVRKSNSKRLFIFCIFKIADIFTPAIRNNSAFLLAGCFLMKYPGQVSQSSLLREVYPYMGFHDRYDSSAVRKRTLPHSPDLFLTGHTIQHPELTEHSPFIFAFLPYMPVTGCTRHGHAGPMGIFLSNRYQ</sequence>
<dbReference type="EMBL" id="CAADHO010000002">
    <property type="protein sequence ID" value="VFQ43904.1"/>
    <property type="molecule type" value="Genomic_DNA"/>
</dbReference>
<dbReference type="Proteomes" id="UP000507962">
    <property type="component" value="Unassembled WGS sequence"/>
</dbReference>
<keyword evidence="2" id="KW-1185">Reference proteome</keyword>
<evidence type="ECO:0000313" key="2">
    <source>
        <dbReference type="Proteomes" id="UP000507962"/>
    </source>
</evidence>
<name>A0A4U8YKL0_9BACT</name>
<gene>
    <name evidence="1" type="ORF">MSL71_15470</name>
</gene>
<dbReference type="AlphaFoldDB" id="A0A4U8YKL0"/>